<organism evidence="10 11">
    <name type="scientific">Planosporangium thailandense</name>
    <dbReference type="NCBI Taxonomy" id="765197"/>
    <lineage>
        <taxon>Bacteria</taxon>
        <taxon>Bacillati</taxon>
        <taxon>Actinomycetota</taxon>
        <taxon>Actinomycetes</taxon>
        <taxon>Micromonosporales</taxon>
        <taxon>Micromonosporaceae</taxon>
        <taxon>Planosporangium</taxon>
    </lineage>
</organism>
<dbReference type="EMBL" id="JAATVY010000012">
    <property type="protein sequence ID" value="NJC71514.1"/>
    <property type="molecule type" value="Genomic_DNA"/>
</dbReference>
<dbReference type="GO" id="GO:0052618">
    <property type="term" value="F:coenzyme F420-0:L-glutamate ligase activity"/>
    <property type="evidence" value="ECO:0007669"/>
    <property type="project" value="UniProtKB-EC"/>
</dbReference>
<keyword evidence="8" id="KW-0511">Multifunctional enzyme</keyword>
<dbReference type="Pfam" id="PF01996">
    <property type="entry name" value="F420_ligase"/>
    <property type="match status" value="1"/>
</dbReference>
<dbReference type="InterPro" id="IPR002847">
    <property type="entry name" value="F420-0_gamma-glut_ligase-dom"/>
</dbReference>
<accession>A0ABX0Y249</accession>
<sequence>MLPVTGIGEVTPGTDLAGLIMSAAGWIADGDVLVVTSKIVSKAEGRLVEVPADGPEREAARDAVLAAETARVVARRGPTRIVQTHHGLVMAAAGIDASNVERTRLVLLPVDPDASARALRTALRERYDRRVGVVITDTMGRPWRLGLTDVAIGAAGVMPVRDYRGEVDPYGNELQVTQMADIDELAGAGELVKGKYDQVPVAVVRGYRGLIDDDGPGARALVRDAELDMFSLGTAEARAVGRAEAATIPDAARFAHAPVRPQQVADALAAIGTAAAPLTHVTDARVRDKLRDLAVAGTAEVVVPHVPAGGDPWAAAEAGAAVHRLRAALASAGLATAWIRADARAITDLVRLPAGHEPLGLLAVGAPADQM</sequence>
<dbReference type="Gene3D" id="3.30.1330.100">
    <property type="entry name" value="CofE-like"/>
    <property type="match status" value="1"/>
</dbReference>
<dbReference type="Gene3D" id="3.90.1660.10">
    <property type="entry name" value="CofE-like domain"/>
    <property type="match status" value="1"/>
</dbReference>
<dbReference type="PANTHER" id="PTHR47917">
    <property type="match status" value="1"/>
</dbReference>
<evidence type="ECO:0000259" key="9">
    <source>
        <dbReference type="Pfam" id="PF01996"/>
    </source>
</evidence>
<comment type="caution">
    <text evidence="10">The sequence shown here is derived from an EMBL/GenBank/DDBJ whole genome shotgun (WGS) entry which is preliminary data.</text>
</comment>
<keyword evidence="1 10" id="KW-0436">Ligase</keyword>
<dbReference type="InterPro" id="IPR000415">
    <property type="entry name" value="Nitroreductase-like"/>
</dbReference>
<dbReference type="InterPro" id="IPR008225">
    <property type="entry name" value="F420-0_g-glutamyl_ligase"/>
</dbReference>
<evidence type="ECO:0000256" key="5">
    <source>
        <dbReference type="ARBA" id="ARBA00022958"/>
    </source>
</evidence>
<dbReference type="NCBIfam" id="NF009810">
    <property type="entry name" value="PRK13294.1"/>
    <property type="match status" value="1"/>
</dbReference>
<evidence type="ECO:0000256" key="8">
    <source>
        <dbReference type="ARBA" id="ARBA00023268"/>
    </source>
</evidence>
<dbReference type="PANTHER" id="PTHR47917:SF1">
    <property type="entry name" value="COENZYME F420:L-GLUTAMATE LIGASE"/>
    <property type="match status" value="1"/>
</dbReference>
<protein>
    <submittedName>
        <fullName evidence="10">Coenzyme F420-0:L-glutamate ligase</fullName>
        <ecNumber evidence="10">6.3.2.31</ecNumber>
    </submittedName>
</protein>
<dbReference type="EC" id="6.3.2.31" evidence="10"/>
<keyword evidence="7" id="KW-0464">Manganese</keyword>
<dbReference type="SUPFAM" id="SSF144010">
    <property type="entry name" value="CofE-like"/>
    <property type="match status" value="1"/>
</dbReference>
<keyword evidence="4" id="KW-0460">Magnesium</keyword>
<evidence type="ECO:0000256" key="2">
    <source>
        <dbReference type="ARBA" id="ARBA00022723"/>
    </source>
</evidence>
<keyword evidence="2" id="KW-0479">Metal-binding</keyword>
<reference evidence="10 11" key="1">
    <citation type="submission" date="2020-03" db="EMBL/GenBank/DDBJ databases">
        <title>WGS of the type strain of Planosporangium spp.</title>
        <authorList>
            <person name="Thawai C."/>
        </authorList>
    </citation>
    <scope>NUCLEOTIDE SEQUENCE [LARGE SCALE GENOMIC DNA]</scope>
    <source>
        <strain evidence="10 11">TBRC 5610</strain>
    </source>
</reference>
<dbReference type="NCBIfam" id="TIGR01916">
    <property type="entry name" value="F420_cofE"/>
    <property type="match status" value="1"/>
</dbReference>
<evidence type="ECO:0000256" key="1">
    <source>
        <dbReference type="ARBA" id="ARBA00022598"/>
    </source>
</evidence>
<proteinExistence type="predicted"/>
<evidence type="ECO:0000256" key="3">
    <source>
        <dbReference type="ARBA" id="ARBA00022741"/>
    </source>
</evidence>
<evidence type="ECO:0000313" key="11">
    <source>
        <dbReference type="Proteomes" id="UP000722989"/>
    </source>
</evidence>
<keyword evidence="6" id="KW-0342">GTP-binding</keyword>
<evidence type="ECO:0000256" key="4">
    <source>
        <dbReference type="ARBA" id="ARBA00022842"/>
    </source>
</evidence>
<gene>
    <name evidence="10" type="ORF">HC031_17575</name>
</gene>
<evidence type="ECO:0000256" key="6">
    <source>
        <dbReference type="ARBA" id="ARBA00023134"/>
    </source>
</evidence>
<dbReference type="SUPFAM" id="SSF55469">
    <property type="entry name" value="FMN-dependent nitroreductase-like"/>
    <property type="match status" value="1"/>
</dbReference>
<evidence type="ECO:0000313" key="10">
    <source>
        <dbReference type="EMBL" id="NJC71514.1"/>
    </source>
</evidence>
<feature type="domain" description="Coenzyme F420:L-glutamate ligase-like" evidence="9">
    <location>
        <begin position="8"/>
        <end position="206"/>
    </location>
</feature>
<dbReference type="Gene3D" id="3.40.109.10">
    <property type="entry name" value="NADH Oxidase"/>
    <property type="match status" value="1"/>
</dbReference>
<keyword evidence="5" id="KW-0630">Potassium</keyword>
<evidence type="ECO:0000256" key="7">
    <source>
        <dbReference type="ARBA" id="ARBA00023211"/>
    </source>
</evidence>
<keyword evidence="3" id="KW-0547">Nucleotide-binding</keyword>
<dbReference type="Proteomes" id="UP000722989">
    <property type="component" value="Unassembled WGS sequence"/>
</dbReference>
<name>A0ABX0Y249_9ACTN</name>
<keyword evidence="11" id="KW-1185">Reference proteome</keyword>